<protein>
    <submittedName>
        <fullName evidence="1">Uncharacterized protein</fullName>
    </submittedName>
</protein>
<comment type="caution">
    <text evidence="1">The sequence shown here is derived from an EMBL/GenBank/DDBJ whole genome shotgun (WGS) entry which is preliminary data.</text>
</comment>
<sequence length="74" mass="8123">MHLDGLRIAIVIRSIFLQLSPKETPASPLYFEIVKWAVGTGCSVELPIPMGRPCIKIQKKALKVTAWGADTGFL</sequence>
<dbReference type="EMBL" id="SNRW01017064">
    <property type="protein sequence ID" value="KAA6368732.1"/>
    <property type="molecule type" value="Genomic_DNA"/>
</dbReference>
<dbReference type="Proteomes" id="UP000324800">
    <property type="component" value="Unassembled WGS sequence"/>
</dbReference>
<proteinExistence type="predicted"/>
<evidence type="ECO:0000313" key="2">
    <source>
        <dbReference type="Proteomes" id="UP000324800"/>
    </source>
</evidence>
<gene>
    <name evidence="1" type="ORF">EZS28_035739</name>
</gene>
<evidence type="ECO:0000313" key="1">
    <source>
        <dbReference type="EMBL" id="KAA6368732.1"/>
    </source>
</evidence>
<dbReference type="AlphaFoldDB" id="A0A5J4UFW7"/>
<accession>A0A5J4UFW7</accession>
<organism evidence="1 2">
    <name type="scientific">Streblomastix strix</name>
    <dbReference type="NCBI Taxonomy" id="222440"/>
    <lineage>
        <taxon>Eukaryota</taxon>
        <taxon>Metamonada</taxon>
        <taxon>Preaxostyla</taxon>
        <taxon>Oxymonadida</taxon>
        <taxon>Streblomastigidae</taxon>
        <taxon>Streblomastix</taxon>
    </lineage>
</organism>
<reference evidence="1 2" key="1">
    <citation type="submission" date="2019-03" db="EMBL/GenBank/DDBJ databases">
        <title>Single cell metagenomics reveals metabolic interactions within the superorganism composed of flagellate Streblomastix strix and complex community of Bacteroidetes bacteria on its surface.</title>
        <authorList>
            <person name="Treitli S.C."/>
            <person name="Kolisko M."/>
            <person name="Husnik F."/>
            <person name="Keeling P."/>
            <person name="Hampl V."/>
        </authorList>
    </citation>
    <scope>NUCLEOTIDE SEQUENCE [LARGE SCALE GENOMIC DNA]</scope>
    <source>
        <strain evidence="1">ST1C</strain>
    </source>
</reference>
<name>A0A5J4UFW7_9EUKA</name>